<organism evidence="2 3">
    <name type="scientific">Ornithinibacillus salinisoli</name>
    <dbReference type="NCBI Taxonomy" id="1848459"/>
    <lineage>
        <taxon>Bacteria</taxon>
        <taxon>Bacillati</taxon>
        <taxon>Bacillota</taxon>
        <taxon>Bacilli</taxon>
        <taxon>Bacillales</taxon>
        <taxon>Bacillaceae</taxon>
        <taxon>Ornithinibacillus</taxon>
    </lineage>
</organism>
<dbReference type="EMBL" id="JBHUHQ010000002">
    <property type="protein sequence ID" value="MFD2042960.1"/>
    <property type="molecule type" value="Genomic_DNA"/>
</dbReference>
<keyword evidence="3" id="KW-1185">Reference proteome</keyword>
<dbReference type="SUPFAM" id="SSF54593">
    <property type="entry name" value="Glyoxalase/Bleomycin resistance protein/Dihydroxybiphenyl dioxygenase"/>
    <property type="match status" value="1"/>
</dbReference>
<evidence type="ECO:0000313" key="2">
    <source>
        <dbReference type="EMBL" id="MFD2042960.1"/>
    </source>
</evidence>
<reference evidence="3" key="1">
    <citation type="journal article" date="2019" name="Int. J. Syst. Evol. Microbiol.">
        <title>The Global Catalogue of Microorganisms (GCM) 10K type strain sequencing project: providing services to taxonomists for standard genome sequencing and annotation.</title>
        <authorList>
            <consortium name="The Broad Institute Genomics Platform"/>
            <consortium name="The Broad Institute Genome Sequencing Center for Infectious Disease"/>
            <person name="Wu L."/>
            <person name="Ma J."/>
        </authorList>
    </citation>
    <scope>NUCLEOTIDE SEQUENCE [LARGE SCALE GENOMIC DNA]</scope>
    <source>
        <strain evidence="3">R28</strain>
    </source>
</reference>
<comment type="caution">
    <text evidence="2">The sequence shown here is derived from an EMBL/GenBank/DDBJ whole genome shotgun (WGS) entry which is preliminary data.</text>
</comment>
<evidence type="ECO:0000259" key="1">
    <source>
        <dbReference type="PROSITE" id="PS51819"/>
    </source>
</evidence>
<dbReference type="Pfam" id="PF00903">
    <property type="entry name" value="Glyoxalase"/>
    <property type="match status" value="1"/>
</dbReference>
<name>A0ABW4VYH2_9BACI</name>
<dbReference type="RefSeq" id="WP_377554699.1">
    <property type="nucleotide sequence ID" value="NZ_JBHUHQ010000002.1"/>
</dbReference>
<proteinExistence type="predicted"/>
<dbReference type="CDD" id="cd06587">
    <property type="entry name" value="VOC"/>
    <property type="match status" value="1"/>
</dbReference>
<evidence type="ECO:0000313" key="3">
    <source>
        <dbReference type="Proteomes" id="UP001597383"/>
    </source>
</evidence>
<dbReference type="InterPro" id="IPR029068">
    <property type="entry name" value="Glyas_Bleomycin-R_OHBP_Dase"/>
</dbReference>
<gene>
    <name evidence="2" type="ORF">ACFSJF_01375</name>
</gene>
<accession>A0ABW4VYH2</accession>
<protein>
    <submittedName>
        <fullName evidence="2">VOC family protein</fullName>
    </submittedName>
</protein>
<dbReference type="InterPro" id="IPR004360">
    <property type="entry name" value="Glyas_Fos-R_dOase_dom"/>
</dbReference>
<dbReference type="InterPro" id="IPR037523">
    <property type="entry name" value="VOC_core"/>
</dbReference>
<sequence>MDKKLIRVGTTYLPVQDVPKSADWYVENLGAKLNYMDSDKAILDFANQSFFLVNAMKNQRGNFYDASGKEHFSCTFEVDGLENLKILHNEFLTMGIEVGEIEDRGHTGRNFVFYDLNGNKFDVWSELSSEFKRRHNQ</sequence>
<dbReference type="Gene3D" id="3.10.180.10">
    <property type="entry name" value="2,3-Dihydroxybiphenyl 1,2-Dioxygenase, domain 1"/>
    <property type="match status" value="1"/>
</dbReference>
<dbReference type="Proteomes" id="UP001597383">
    <property type="component" value="Unassembled WGS sequence"/>
</dbReference>
<feature type="domain" description="VOC" evidence="1">
    <location>
        <begin position="7"/>
        <end position="126"/>
    </location>
</feature>
<dbReference type="PROSITE" id="PS51819">
    <property type="entry name" value="VOC"/>
    <property type="match status" value="1"/>
</dbReference>